<feature type="domain" description="Fe2OG dioxygenase" evidence="1">
    <location>
        <begin position="32"/>
        <end position="138"/>
    </location>
</feature>
<dbReference type="EC" id="1.14.11.13" evidence="2"/>
<dbReference type="Pfam" id="PF03171">
    <property type="entry name" value="2OG-FeII_Oxy"/>
    <property type="match status" value="1"/>
</dbReference>
<sequence>MKKMCCEVLEVMAEGLGIVEKNALSKAIGGEKSDSCFRLNHYPAAATREAAEEKMLVGFGEHTDPQIISVLRSNNTSGLQICLSDGSWVSIPPDPSSFFISVGDSLQVMTNGRFKSVKHRVLAESKKSRVSMIYFGGAALSEKIAPLKSLMSKDEESLYKEFTWLEYKNAAYKSRLSDNRLSLFEK</sequence>
<dbReference type="GO" id="GO:0045543">
    <property type="term" value="F:gibberellin 2-beta-dioxygenase activity"/>
    <property type="evidence" value="ECO:0007669"/>
    <property type="project" value="UniProtKB-EC"/>
</dbReference>
<keyword evidence="3" id="KW-1185">Reference proteome</keyword>
<accession>A0ABU6ZSC9</accession>
<name>A0ABU6ZSC9_9FABA</name>
<dbReference type="PROSITE" id="PS51471">
    <property type="entry name" value="FE2OG_OXY"/>
    <property type="match status" value="1"/>
</dbReference>
<comment type="caution">
    <text evidence="2">The sequence shown here is derived from an EMBL/GenBank/DDBJ whole genome shotgun (WGS) entry which is preliminary data.</text>
</comment>
<dbReference type="InterPro" id="IPR050231">
    <property type="entry name" value="Iron_ascorbate_oxido_reductase"/>
</dbReference>
<evidence type="ECO:0000259" key="1">
    <source>
        <dbReference type="PROSITE" id="PS51471"/>
    </source>
</evidence>
<dbReference type="Gene3D" id="2.60.120.330">
    <property type="entry name" value="B-lactam Antibiotic, Isopenicillin N Synthase, Chain"/>
    <property type="match status" value="1"/>
</dbReference>
<dbReference type="InterPro" id="IPR044861">
    <property type="entry name" value="IPNS-like_FE2OG_OXY"/>
</dbReference>
<keyword evidence="2" id="KW-0560">Oxidoreductase</keyword>
<proteinExistence type="predicted"/>
<dbReference type="SUPFAM" id="SSF51197">
    <property type="entry name" value="Clavaminate synthase-like"/>
    <property type="match status" value="1"/>
</dbReference>
<evidence type="ECO:0000313" key="2">
    <source>
        <dbReference type="EMBL" id="MED6224901.1"/>
    </source>
</evidence>
<reference evidence="2 3" key="1">
    <citation type="journal article" date="2023" name="Plants (Basel)">
        <title>Bridging the Gap: Combining Genomics and Transcriptomics Approaches to Understand Stylosanthes scabra, an Orphan Legume from the Brazilian Caatinga.</title>
        <authorList>
            <person name="Ferreira-Neto J.R.C."/>
            <person name="da Silva M.D."/>
            <person name="Binneck E."/>
            <person name="de Melo N.F."/>
            <person name="da Silva R.H."/>
            <person name="de Melo A.L.T.M."/>
            <person name="Pandolfi V."/>
            <person name="Bustamante F.O."/>
            <person name="Brasileiro-Vidal A.C."/>
            <person name="Benko-Iseppon A.M."/>
        </authorList>
    </citation>
    <scope>NUCLEOTIDE SEQUENCE [LARGE SCALE GENOMIC DNA]</scope>
    <source>
        <tissue evidence="2">Leaves</tissue>
    </source>
</reference>
<protein>
    <submittedName>
        <fullName evidence="2">Gibberellin 2-beta-dioxygenase</fullName>
        <ecNumber evidence="2">1.14.11.13</ecNumber>
    </submittedName>
</protein>
<organism evidence="2 3">
    <name type="scientific">Stylosanthes scabra</name>
    <dbReference type="NCBI Taxonomy" id="79078"/>
    <lineage>
        <taxon>Eukaryota</taxon>
        <taxon>Viridiplantae</taxon>
        <taxon>Streptophyta</taxon>
        <taxon>Embryophyta</taxon>
        <taxon>Tracheophyta</taxon>
        <taxon>Spermatophyta</taxon>
        <taxon>Magnoliopsida</taxon>
        <taxon>eudicotyledons</taxon>
        <taxon>Gunneridae</taxon>
        <taxon>Pentapetalae</taxon>
        <taxon>rosids</taxon>
        <taxon>fabids</taxon>
        <taxon>Fabales</taxon>
        <taxon>Fabaceae</taxon>
        <taxon>Papilionoideae</taxon>
        <taxon>50 kb inversion clade</taxon>
        <taxon>dalbergioids sensu lato</taxon>
        <taxon>Dalbergieae</taxon>
        <taxon>Pterocarpus clade</taxon>
        <taxon>Stylosanthes</taxon>
    </lineage>
</organism>
<gene>
    <name evidence="2" type="primary">GA2OX1_8</name>
    <name evidence="2" type="ORF">PIB30_088611</name>
</gene>
<dbReference type="InterPro" id="IPR027443">
    <property type="entry name" value="IPNS-like_sf"/>
</dbReference>
<dbReference type="PANTHER" id="PTHR47990">
    <property type="entry name" value="2-OXOGLUTARATE (2OG) AND FE(II)-DEPENDENT OXYGENASE SUPERFAMILY PROTEIN-RELATED"/>
    <property type="match status" value="1"/>
</dbReference>
<dbReference type="InterPro" id="IPR005123">
    <property type="entry name" value="Oxoglu/Fe-dep_dioxygenase_dom"/>
</dbReference>
<dbReference type="Proteomes" id="UP001341840">
    <property type="component" value="Unassembled WGS sequence"/>
</dbReference>
<evidence type="ECO:0000313" key="3">
    <source>
        <dbReference type="Proteomes" id="UP001341840"/>
    </source>
</evidence>
<dbReference type="EMBL" id="JASCZI010273476">
    <property type="protein sequence ID" value="MED6224901.1"/>
    <property type="molecule type" value="Genomic_DNA"/>
</dbReference>